<keyword evidence="2" id="KW-1185">Reference proteome</keyword>
<name>K1L1L4_9BACL</name>
<sequence length="83" mass="9694">MVSIISTNEESDWLDIAIPEAIFEKIYHYKYPLTKELNPWLEQVDEVLIKLAEFIYKHSPFDLAMIGEEISGYTNQQTFPLNA</sequence>
<reference evidence="1 2" key="1">
    <citation type="journal article" date="2012" name="J. Bacteriol.">
        <title>Draft Genome Sequence of Bacillus isronensis Strain B3W22, Isolated from the Upper Atmosphere.</title>
        <authorList>
            <person name="Shivaji S."/>
            <person name="Ara S."/>
            <person name="Singh S.K."/>
            <person name="Bandi S."/>
            <person name="Singh A."/>
            <person name="Pinnaka A.K."/>
        </authorList>
    </citation>
    <scope>NUCLEOTIDE SEQUENCE [LARGE SCALE GENOMIC DNA]</scope>
    <source>
        <strain evidence="1 2">B3W22</strain>
    </source>
</reference>
<proteinExistence type="predicted"/>
<comment type="caution">
    <text evidence="1">The sequence shown here is derived from an EMBL/GenBank/DDBJ whole genome shotgun (WGS) entry which is preliminary data.</text>
</comment>
<protein>
    <submittedName>
        <fullName evidence="1">Uncharacterized protein</fullName>
    </submittedName>
</protein>
<dbReference type="Proteomes" id="UP000004738">
    <property type="component" value="Unassembled WGS sequence"/>
</dbReference>
<evidence type="ECO:0000313" key="1">
    <source>
        <dbReference type="EMBL" id="EKB44563.1"/>
    </source>
</evidence>
<gene>
    <name evidence="1" type="ORF">B857_02665</name>
</gene>
<accession>K1L1L4</accession>
<evidence type="ECO:0000313" key="2">
    <source>
        <dbReference type="Proteomes" id="UP000004738"/>
    </source>
</evidence>
<organism evidence="1 2">
    <name type="scientific">Solibacillus isronensis B3W22</name>
    <dbReference type="NCBI Taxonomy" id="1224748"/>
    <lineage>
        <taxon>Bacteria</taxon>
        <taxon>Bacillati</taxon>
        <taxon>Bacillota</taxon>
        <taxon>Bacilli</taxon>
        <taxon>Bacillales</taxon>
        <taxon>Caryophanaceae</taxon>
        <taxon>Solibacillus</taxon>
    </lineage>
</organism>
<dbReference type="EMBL" id="AMCK01000014">
    <property type="protein sequence ID" value="EKB44563.1"/>
    <property type="molecule type" value="Genomic_DNA"/>
</dbReference>
<dbReference type="AlphaFoldDB" id="K1L1L4"/>